<dbReference type="InterPro" id="IPR037674">
    <property type="entry name" value="PIG-G_N"/>
</dbReference>
<evidence type="ECO:0000259" key="14">
    <source>
        <dbReference type="Pfam" id="PF19316"/>
    </source>
</evidence>
<feature type="transmembrane region" description="Helical" evidence="13">
    <location>
        <begin position="12"/>
        <end position="31"/>
    </location>
</feature>
<evidence type="ECO:0000256" key="13">
    <source>
        <dbReference type="RuleBase" id="RU367106"/>
    </source>
</evidence>
<dbReference type="InterPro" id="IPR039527">
    <property type="entry name" value="PIGG/GPI7"/>
</dbReference>
<dbReference type="InterPro" id="IPR017850">
    <property type="entry name" value="Alkaline_phosphatase_core_sf"/>
</dbReference>
<evidence type="ECO:0000256" key="2">
    <source>
        <dbReference type="ARBA" id="ARBA00004687"/>
    </source>
</evidence>
<dbReference type="Pfam" id="PF19316">
    <property type="entry name" value="PIGO_PIGG"/>
    <property type="match status" value="1"/>
</dbReference>
<feature type="transmembrane region" description="Helical" evidence="13">
    <location>
        <begin position="443"/>
        <end position="463"/>
    </location>
</feature>
<evidence type="ECO:0000313" key="15">
    <source>
        <dbReference type="EMBL" id="KAE8397319.1"/>
    </source>
</evidence>
<reference evidence="15 16" key="1">
    <citation type="submission" date="2019-04" db="EMBL/GenBank/DDBJ databases">
        <authorList>
            <consortium name="DOE Joint Genome Institute"/>
            <person name="Mondo S."/>
            <person name="Kjaerbolling I."/>
            <person name="Vesth T."/>
            <person name="Frisvad J.C."/>
            <person name="Nybo J.L."/>
            <person name="Theobald S."/>
            <person name="Kildgaard S."/>
            <person name="Isbrandt T."/>
            <person name="Kuo A."/>
            <person name="Sato A."/>
            <person name="Lyhne E.K."/>
            <person name="Kogle M.E."/>
            <person name="Wiebenga A."/>
            <person name="Kun R.S."/>
            <person name="Lubbers R.J."/>
            <person name="Makela M.R."/>
            <person name="Barry K."/>
            <person name="Chovatia M."/>
            <person name="Clum A."/>
            <person name="Daum C."/>
            <person name="Haridas S."/>
            <person name="He G."/>
            <person name="LaButti K."/>
            <person name="Lipzen A."/>
            <person name="Riley R."/>
            <person name="Salamov A."/>
            <person name="Simmons B.A."/>
            <person name="Magnuson J.K."/>
            <person name="Henrissat B."/>
            <person name="Mortensen U.H."/>
            <person name="Larsen T.O."/>
            <person name="Devries R.P."/>
            <person name="Grigoriev I.V."/>
            <person name="Machida M."/>
            <person name="Baker S.E."/>
            <person name="Andersen M.R."/>
            <person name="Cantor M.N."/>
            <person name="Hua S.X."/>
        </authorList>
    </citation>
    <scope>NUCLEOTIDE SEQUENCE [LARGE SCALE GENOMIC DNA]</scope>
    <source>
        <strain evidence="15 16">CBS 119388</strain>
    </source>
</reference>
<feature type="transmembrane region" description="Helical" evidence="13">
    <location>
        <begin position="810"/>
        <end position="831"/>
    </location>
</feature>
<dbReference type="RefSeq" id="XP_031934638.1">
    <property type="nucleotide sequence ID" value="XM_032090936.1"/>
</dbReference>
<evidence type="ECO:0000256" key="12">
    <source>
        <dbReference type="ARBA" id="ARBA00056729"/>
    </source>
</evidence>
<name>A0A5N6HI19_9EURO</name>
<comment type="function">
    <text evidence="12 13">Ethanolamine phosphate transferase involved in glycosylphosphatidylinositol-anchor biosynthesis. Transfers ethanolamine phosphate to the GPI second mannose.</text>
</comment>
<feature type="transmembrane region" description="Helical" evidence="13">
    <location>
        <begin position="475"/>
        <end position="494"/>
    </location>
</feature>
<keyword evidence="5 13" id="KW-0337">GPI-anchor biosynthesis</keyword>
<feature type="transmembrane region" description="Helical" evidence="13">
    <location>
        <begin position="843"/>
        <end position="861"/>
    </location>
</feature>
<dbReference type="GO" id="GO:0005789">
    <property type="term" value="C:endoplasmic reticulum membrane"/>
    <property type="evidence" value="ECO:0007669"/>
    <property type="project" value="UniProtKB-SubCell"/>
</dbReference>
<feature type="transmembrane region" description="Helical" evidence="13">
    <location>
        <begin position="655"/>
        <end position="675"/>
    </location>
</feature>
<evidence type="ECO:0000256" key="3">
    <source>
        <dbReference type="ARBA" id="ARBA00005315"/>
    </source>
</evidence>
<sequence length="871" mass="97458">MKVATSKWTILIANILVPISILVFSSGFFPYKNLLPGFATNEHTNNSQIPPGVFDKVVFMVVDALRSDFVYSQNSGFLFTQSLIRSGAALPFTAYASAPTVTMPRLKAITTGSVPSFLDVILNIAEADTSATLTHQDTWLAQLKAKGGKMVMYGDDTWLKLFPGMFHRADGTTSFFVSDFTEVDNNVTRHIPSELLQDDWSALIMHFLGLDHIGHKAGPNSPYMIAKQHEMDSVVNIVYTALEQEKHLETTLFVLCGDHGMNDAGNHGGSSVGETSPALLFISPKFQRLETRNDSPTEEFSDLQYYHTVEQTDITPTLAGLLGLPIPLNSLGVFIPELLEMWDYGPHRIHMLLENAKQLLKAVKGSFPSYSFEFNLMPANCSSQSLTDIERVQCAWFRVLELLNRSGADYDRGASSEVESALLLFLRSAQRLMSRAASDYNLLRLYIGLSIAGFAISLTFFPVKRLLVNFAPAGIFLGFNILSYSTMMFASSYVEEEQQFWYWVSMGWVVYLHLKYAGYFHRKSIQKSGPAEGYWPFVPSLPRFGAATLAVSYRVLRRWNQTGQKFAAQPDITGSFFPSHQHTLWALVILTYADTCLHLLFDLPASVLWRFISCVVTLAAFLFKLSLAASDSPELLGNSFLQPVAMVADGMHLLYHARMVLCGISLLMIYSMYVGKARGSIHKGTGPTSTIFHETLTLFLLMQSRVTNIPAFLIFRLQITIIASMRLSTVEQTITSLLMQYVTFYAFGGSNAISSVDLSNAYNGVGAYNVVIVGALTFISNWAAPIWWVSASRLLRSPQNREEKQAHITILTFHLTTMLMSVMAACTILRTHLFIWTVFSPKYLYTMAWAMINHIVVNVLGEIDWRLFIKR</sequence>
<keyword evidence="10 13" id="KW-0472">Membrane</keyword>
<dbReference type="Gene3D" id="3.40.720.10">
    <property type="entry name" value="Alkaline Phosphatase, subunit A"/>
    <property type="match status" value="1"/>
</dbReference>
<comment type="similarity">
    <text evidence="3 13">Belongs to the PIGG/PIGN/PIGO family. PIGG subfamily.</text>
</comment>
<keyword evidence="8 13" id="KW-0256">Endoplasmic reticulum</keyword>
<dbReference type="Pfam" id="PF01663">
    <property type="entry name" value="Phosphodiest"/>
    <property type="match status" value="1"/>
</dbReference>
<dbReference type="InterPro" id="IPR002591">
    <property type="entry name" value="Phosphodiest/P_Trfase"/>
</dbReference>
<accession>A0A5N6HI19</accession>
<keyword evidence="11" id="KW-0325">Glycoprotein</keyword>
<dbReference type="InterPro" id="IPR045687">
    <property type="entry name" value="PIGG/GPI7_C"/>
</dbReference>
<dbReference type="EMBL" id="ML736902">
    <property type="protein sequence ID" value="KAE8397319.1"/>
    <property type="molecule type" value="Genomic_DNA"/>
</dbReference>
<feature type="domain" description="GPI ethanolamine phosphate transferase 2 C-terminal" evidence="14">
    <location>
        <begin position="437"/>
        <end position="862"/>
    </location>
</feature>
<dbReference type="UniPathway" id="UPA00196"/>
<keyword evidence="6 13" id="KW-0808">Transferase</keyword>
<dbReference type="GO" id="GO:0006506">
    <property type="term" value="P:GPI anchor biosynthetic process"/>
    <property type="evidence" value="ECO:0007669"/>
    <property type="project" value="UniProtKB-UniPathway"/>
</dbReference>
<feature type="transmembrane region" description="Helical" evidence="13">
    <location>
        <begin position="500"/>
        <end position="518"/>
    </location>
</feature>
<dbReference type="PANTHER" id="PTHR23072:SF0">
    <property type="entry name" value="GPI ETHANOLAMINE PHOSPHATE TRANSFERASE 2"/>
    <property type="match status" value="1"/>
</dbReference>
<keyword evidence="7 13" id="KW-0812">Transmembrane</keyword>
<accession>A0A5N7CTL9</accession>
<comment type="pathway">
    <text evidence="2 13">Glycolipid biosynthesis; glycosylphosphatidylinositol-anchor biosynthesis.</text>
</comment>
<keyword evidence="9 13" id="KW-1133">Transmembrane helix</keyword>
<evidence type="ECO:0000256" key="10">
    <source>
        <dbReference type="ARBA" id="ARBA00023136"/>
    </source>
</evidence>
<dbReference type="GeneID" id="43675627"/>
<evidence type="ECO:0000256" key="5">
    <source>
        <dbReference type="ARBA" id="ARBA00022502"/>
    </source>
</evidence>
<evidence type="ECO:0000256" key="11">
    <source>
        <dbReference type="ARBA" id="ARBA00023180"/>
    </source>
</evidence>
<dbReference type="PANTHER" id="PTHR23072">
    <property type="entry name" value="PHOSPHATIDYLINOSITOL GLYCAN-RELATED"/>
    <property type="match status" value="1"/>
</dbReference>
<dbReference type="FunFam" id="3.40.720.10:FF:000045">
    <property type="entry name" value="GPI ethanolamine phosphate transferase 2"/>
    <property type="match status" value="1"/>
</dbReference>
<protein>
    <recommendedName>
        <fullName evidence="4 13">GPI ethanolamine phosphate transferase 2</fullName>
    </recommendedName>
</protein>
<dbReference type="AlphaFoldDB" id="A0A5N6HI19"/>
<dbReference type="Proteomes" id="UP000325579">
    <property type="component" value="Unassembled WGS sequence"/>
</dbReference>
<feature type="transmembrane region" description="Helical" evidence="13">
    <location>
        <begin position="727"/>
        <end position="747"/>
    </location>
</feature>
<proteinExistence type="inferred from homology"/>
<feature type="transmembrane region" description="Helical" evidence="13">
    <location>
        <begin position="767"/>
        <end position="789"/>
    </location>
</feature>
<organism evidence="15 16">
    <name type="scientific">Aspergillus pseudonomiae</name>
    <dbReference type="NCBI Taxonomy" id="1506151"/>
    <lineage>
        <taxon>Eukaryota</taxon>
        <taxon>Fungi</taxon>
        <taxon>Dikarya</taxon>
        <taxon>Ascomycota</taxon>
        <taxon>Pezizomycotina</taxon>
        <taxon>Eurotiomycetes</taxon>
        <taxon>Eurotiomycetidae</taxon>
        <taxon>Eurotiales</taxon>
        <taxon>Aspergillaceae</taxon>
        <taxon>Aspergillus</taxon>
        <taxon>Aspergillus subgen. Circumdati</taxon>
    </lineage>
</organism>
<evidence type="ECO:0000256" key="1">
    <source>
        <dbReference type="ARBA" id="ARBA00004477"/>
    </source>
</evidence>
<comment type="subcellular location">
    <subcellularLocation>
        <location evidence="1 13">Endoplasmic reticulum membrane</location>
        <topology evidence="1 13">Multi-pass membrane protein</topology>
    </subcellularLocation>
</comment>
<dbReference type="GO" id="GO:0051267">
    <property type="term" value="F:CP2 mannose-ethanolamine phosphotransferase activity"/>
    <property type="evidence" value="ECO:0007669"/>
    <property type="project" value="TreeGrafter"/>
</dbReference>
<evidence type="ECO:0000256" key="6">
    <source>
        <dbReference type="ARBA" id="ARBA00022679"/>
    </source>
</evidence>
<dbReference type="OrthoDB" id="272139at2759"/>
<feature type="transmembrane region" description="Helical" evidence="13">
    <location>
        <begin position="607"/>
        <end position="627"/>
    </location>
</feature>
<keyword evidence="16" id="KW-1185">Reference proteome</keyword>
<evidence type="ECO:0000256" key="8">
    <source>
        <dbReference type="ARBA" id="ARBA00022824"/>
    </source>
</evidence>
<evidence type="ECO:0000256" key="9">
    <source>
        <dbReference type="ARBA" id="ARBA00022989"/>
    </source>
</evidence>
<evidence type="ECO:0000256" key="4">
    <source>
        <dbReference type="ARBA" id="ARBA00020830"/>
    </source>
</evidence>
<evidence type="ECO:0000313" key="16">
    <source>
        <dbReference type="Proteomes" id="UP000325579"/>
    </source>
</evidence>
<dbReference type="CDD" id="cd16024">
    <property type="entry name" value="GPI_EPT_2"/>
    <property type="match status" value="1"/>
</dbReference>
<evidence type="ECO:0000256" key="7">
    <source>
        <dbReference type="ARBA" id="ARBA00022692"/>
    </source>
</evidence>
<gene>
    <name evidence="15" type="ORF">BDV37DRAFT_60467</name>
</gene>
<dbReference type="SUPFAM" id="SSF53649">
    <property type="entry name" value="Alkaline phosphatase-like"/>
    <property type="match status" value="1"/>
</dbReference>